<evidence type="ECO:0000313" key="4">
    <source>
        <dbReference type="EMBL" id="SCP03743.1"/>
    </source>
</evidence>
<evidence type="ECO:0000259" key="2">
    <source>
        <dbReference type="Pfam" id="PF25809"/>
    </source>
</evidence>
<dbReference type="InterPro" id="IPR057965">
    <property type="entry name" value="STEEP1_dom"/>
</dbReference>
<dbReference type="EMBL" id="LT594635">
    <property type="protein sequence ID" value="SCP03743.1"/>
    <property type="molecule type" value="Genomic_DNA"/>
</dbReference>
<dbReference type="GeneID" id="39872115"/>
<dbReference type="EMBL" id="FLQW01001761">
    <property type="protein sequence ID" value="SBS91397.1"/>
    <property type="molecule type" value="Genomic_DNA"/>
</dbReference>
<dbReference type="OMA" id="FNEPTRM"/>
<dbReference type="RefSeq" id="XP_028864696.1">
    <property type="nucleotide sequence ID" value="XM_029008403.1"/>
</dbReference>
<name>A0A1A8WJG3_PLAMA</name>
<dbReference type="GO" id="GO:0006888">
    <property type="term" value="P:endoplasmic reticulum to Golgi vesicle-mediated transport"/>
    <property type="evidence" value="ECO:0007669"/>
    <property type="project" value="TreeGrafter"/>
</dbReference>
<accession>A0A1A8WJG3</accession>
<dbReference type="KEGG" id="pmal:PMUG01_14080400"/>
<proteinExistence type="inferred from homology"/>
<reference evidence="3" key="2">
    <citation type="submission" date="2016-05" db="EMBL/GenBank/DDBJ databases">
        <authorList>
            <person name="Lavstsen T."/>
            <person name="Jespersen J.S."/>
        </authorList>
    </citation>
    <scope>NUCLEOTIDE SEQUENCE [LARGE SCALE GENOMIC DNA]</scope>
</reference>
<dbReference type="PANTHER" id="PTHR46355">
    <property type="entry name" value="UPF0428 PROTEIN CXORF56"/>
    <property type="match status" value="1"/>
</dbReference>
<gene>
    <name evidence="4" type="primary">PmUG01_14080400</name>
    <name evidence="3" type="ORF">PMALA_032860</name>
    <name evidence="4" type="ORF">PMUG01_14080400</name>
</gene>
<dbReference type="Proteomes" id="UP000078597">
    <property type="component" value="Unassembled WGS sequence"/>
</dbReference>
<dbReference type="VEuPathDB" id="PlasmoDB:PmUG01_14080400"/>
<evidence type="ECO:0000256" key="1">
    <source>
        <dbReference type="ARBA" id="ARBA00024205"/>
    </source>
</evidence>
<dbReference type="OrthoDB" id="418131at2759"/>
<dbReference type="AlphaFoldDB" id="A0A1A8WJG3"/>
<sequence length="165" mass="19712">MENKDDDKKEKNQISLLEIKRKVQNEQEALKDDNKQKKFRILNYTSRDSAVGKIEKDFMVYFCFLCGFNCLISEIDIKKLPTRKTDNSIIFPFKKIIHKKFHKTQTERIVIKRKHGAEVQYRILCKECAVPIGYVNNLNEQNSFIYYYDYSLLKDQTKCKFFSDI</sequence>
<dbReference type="Pfam" id="PF25809">
    <property type="entry name" value="STEEP1"/>
    <property type="match status" value="1"/>
</dbReference>
<organism evidence="3 5">
    <name type="scientific">Plasmodium malariae</name>
    <dbReference type="NCBI Taxonomy" id="5858"/>
    <lineage>
        <taxon>Eukaryota</taxon>
        <taxon>Sar</taxon>
        <taxon>Alveolata</taxon>
        <taxon>Apicomplexa</taxon>
        <taxon>Aconoidasida</taxon>
        <taxon>Haemosporida</taxon>
        <taxon>Plasmodiidae</taxon>
        <taxon>Plasmodium</taxon>
        <taxon>Plasmodium (Plasmodium)</taxon>
    </lineage>
</organism>
<feature type="domain" description="STEEP1" evidence="2">
    <location>
        <begin position="55"/>
        <end position="159"/>
    </location>
</feature>
<dbReference type="GO" id="GO:0005737">
    <property type="term" value="C:cytoplasm"/>
    <property type="evidence" value="ECO:0007669"/>
    <property type="project" value="GOC"/>
</dbReference>
<dbReference type="GO" id="GO:0090158">
    <property type="term" value="P:endoplasmic reticulum membrane organization"/>
    <property type="evidence" value="ECO:0007669"/>
    <property type="project" value="TreeGrafter"/>
</dbReference>
<evidence type="ECO:0000313" key="6">
    <source>
        <dbReference type="Proteomes" id="UP000219813"/>
    </source>
</evidence>
<protein>
    <recommendedName>
        <fullName evidence="2">STEEP1 domain-containing protein</fullName>
    </recommendedName>
</protein>
<dbReference type="PANTHER" id="PTHR46355:SF1">
    <property type="entry name" value="STING ER EXIT PROTEIN"/>
    <property type="match status" value="1"/>
</dbReference>
<evidence type="ECO:0000313" key="3">
    <source>
        <dbReference type="EMBL" id="SBS91397.1"/>
    </source>
</evidence>
<reference evidence="4 6" key="3">
    <citation type="submission" date="2016-06" db="EMBL/GenBank/DDBJ databases">
        <authorList>
            <consortium name="Pathogen Informatics"/>
        </authorList>
    </citation>
    <scope>NUCLEOTIDE SEQUENCE [LARGE SCALE GENOMIC DNA]</scope>
</reference>
<evidence type="ECO:0000313" key="5">
    <source>
        <dbReference type="Proteomes" id="UP000078597"/>
    </source>
</evidence>
<reference evidence="5" key="1">
    <citation type="submission" date="2016-05" db="EMBL/GenBank/DDBJ databases">
        <authorList>
            <person name="Naeem Raeece"/>
        </authorList>
    </citation>
    <scope>NUCLEOTIDE SEQUENCE [LARGE SCALE GENOMIC DNA]</scope>
</reference>
<keyword evidence="6" id="KW-1185">Reference proteome</keyword>
<dbReference type="Proteomes" id="UP000219813">
    <property type="component" value="Chromosome 14"/>
</dbReference>
<dbReference type="InterPro" id="IPR029704">
    <property type="entry name" value="STEEP-like"/>
</dbReference>
<comment type="similarity">
    <text evidence="1">Belongs to the STEEP1 family.</text>
</comment>